<evidence type="ECO:0000313" key="2">
    <source>
        <dbReference type="EMBL" id="PCO06554.1"/>
    </source>
</evidence>
<dbReference type="NCBIfam" id="TIGR00426">
    <property type="entry name" value="competence protein ComEA helix-hairpin-helix repeat region"/>
    <property type="match status" value="1"/>
</dbReference>
<protein>
    <submittedName>
        <fullName evidence="2">DNA-binding protein</fullName>
    </submittedName>
</protein>
<dbReference type="PANTHER" id="PTHR21180">
    <property type="entry name" value="ENDONUCLEASE/EXONUCLEASE/PHOSPHATASE FAMILY DOMAIN-CONTAINING PROTEIN 1"/>
    <property type="match status" value="1"/>
</dbReference>
<feature type="signal peptide" evidence="1">
    <location>
        <begin position="1"/>
        <end position="26"/>
    </location>
</feature>
<keyword evidence="2" id="KW-0238">DNA-binding</keyword>
<organism evidence="2 3">
    <name type="scientific">Microbulbifer flavimaris</name>
    <dbReference type="NCBI Taxonomy" id="1781068"/>
    <lineage>
        <taxon>Bacteria</taxon>
        <taxon>Pseudomonadati</taxon>
        <taxon>Pseudomonadota</taxon>
        <taxon>Gammaproteobacteria</taxon>
        <taxon>Cellvibrionales</taxon>
        <taxon>Microbulbiferaceae</taxon>
        <taxon>Microbulbifer</taxon>
    </lineage>
</organism>
<keyword evidence="1" id="KW-0732">Signal</keyword>
<sequence>MKALRLPLIAIVTAFFLALSGAGAFAEDGQAKDVEMASVTVNLNSATAEELAEKLVGVGEVRAREIVQYREEHGPFSSVEQLLEVKGVGMATLDKNRARIQL</sequence>
<keyword evidence="3" id="KW-1185">Reference proteome</keyword>
<evidence type="ECO:0000256" key="1">
    <source>
        <dbReference type="SAM" id="SignalP"/>
    </source>
</evidence>
<dbReference type="EMBL" id="LRFG02000001">
    <property type="protein sequence ID" value="PCO06554.1"/>
    <property type="molecule type" value="Genomic_DNA"/>
</dbReference>
<reference evidence="2" key="1">
    <citation type="submission" date="2017-08" db="EMBL/GenBank/DDBJ databases">
        <title>Microbulbifer marisrubri sp. nov., a halophilic alphaproteobacterium isolated from marine sediment of the Yellow Sea, China.</title>
        <authorList>
            <person name="Zhang G."/>
            <person name="Xiong Q."/>
        </authorList>
    </citation>
    <scope>NUCLEOTIDE SEQUENCE [LARGE SCALE GENOMIC DNA]</scope>
    <source>
        <strain evidence="2">WRN-8</strain>
    </source>
</reference>
<dbReference type="Proteomes" id="UP000218427">
    <property type="component" value="Unassembled WGS sequence"/>
</dbReference>
<dbReference type="PANTHER" id="PTHR21180:SF32">
    <property type="entry name" value="ENDONUCLEASE_EXONUCLEASE_PHOSPHATASE FAMILY DOMAIN-CONTAINING PROTEIN 1"/>
    <property type="match status" value="1"/>
</dbReference>
<evidence type="ECO:0000313" key="3">
    <source>
        <dbReference type="Proteomes" id="UP000218427"/>
    </source>
</evidence>
<dbReference type="RefSeq" id="WP_067104412.1">
    <property type="nucleotide sequence ID" value="NZ_LRFG02000001.1"/>
</dbReference>
<feature type="chain" id="PRO_5046640294" evidence="1">
    <location>
        <begin position="27"/>
        <end position="102"/>
    </location>
</feature>
<dbReference type="Gene3D" id="1.10.150.320">
    <property type="entry name" value="Photosystem II 12 kDa extrinsic protein"/>
    <property type="match status" value="1"/>
</dbReference>
<dbReference type="InterPro" id="IPR010994">
    <property type="entry name" value="RuvA_2-like"/>
</dbReference>
<dbReference type="SUPFAM" id="SSF47781">
    <property type="entry name" value="RuvA domain 2-like"/>
    <property type="match status" value="1"/>
</dbReference>
<dbReference type="InterPro" id="IPR004509">
    <property type="entry name" value="Competence_ComEA_HhH"/>
</dbReference>
<gene>
    <name evidence="2" type="ORF">AWR36_001840</name>
</gene>
<name>A0ABX4I2A6_9GAMM</name>
<proteinExistence type="predicted"/>
<dbReference type="GO" id="GO:0003677">
    <property type="term" value="F:DNA binding"/>
    <property type="evidence" value="ECO:0007669"/>
    <property type="project" value="UniProtKB-KW"/>
</dbReference>
<dbReference type="Pfam" id="PF12836">
    <property type="entry name" value="HHH_3"/>
    <property type="match status" value="1"/>
</dbReference>
<comment type="caution">
    <text evidence="2">The sequence shown here is derived from an EMBL/GenBank/DDBJ whole genome shotgun (WGS) entry which is preliminary data.</text>
</comment>
<dbReference type="InterPro" id="IPR051675">
    <property type="entry name" value="Endo/Exo/Phosphatase_dom_1"/>
</dbReference>
<accession>A0ABX4I2A6</accession>